<dbReference type="InterPro" id="IPR042178">
    <property type="entry name" value="Serpin_sf_1"/>
</dbReference>
<dbReference type="CDD" id="cd00172">
    <property type="entry name" value="serpin"/>
    <property type="match status" value="1"/>
</dbReference>
<reference evidence="7 8" key="1">
    <citation type="journal article" date="2015" name="Nat. Commun.">
        <title>Lucilia cuprina genome unlocks parasitic fly biology to underpin future interventions.</title>
        <authorList>
            <person name="Anstead C.A."/>
            <person name="Korhonen P.K."/>
            <person name="Young N.D."/>
            <person name="Hall R.S."/>
            <person name="Jex A.R."/>
            <person name="Murali S.C."/>
            <person name="Hughes D.S."/>
            <person name="Lee S.F."/>
            <person name="Perry T."/>
            <person name="Stroehlein A.J."/>
            <person name="Ansell B.R."/>
            <person name="Breugelmans B."/>
            <person name="Hofmann A."/>
            <person name="Qu J."/>
            <person name="Dugan S."/>
            <person name="Lee S.L."/>
            <person name="Chao H."/>
            <person name="Dinh H."/>
            <person name="Han Y."/>
            <person name="Doddapaneni H.V."/>
            <person name="Worley K.C."/>
            <person name="Muzny D.M."/>
            <person name="Ioannidis P."/>
            <person name="Waterhouse R.M."/>
            <person name="Zdobnov E.M."/>
            <person name="James P.J."/>
            <person name="Bagnall N.H."/>
            <person name="Kotze A.C."/>
            <person name="Gibbs R.A."/>
            <person name="Richards S."/>
            <person name="Batterham P."/>
            <person name="Gasser R.B."/>
        </authorList>
    </citation>
    <scope>NUCLEOTIDE SEQUENCE [LARGE SCALE GENOMIC DNA]</scope>
    <source>
        <strain evidence="7 8">LS</strain>
        <tissue evidence="7">Full body</tissue>
    </source>
</reference>
<evidence type="ECO:0000256" key="3">
    <source>
        <dbReference type="RuleBase" id="RU000411"/>
    </source>
</evidence>
<gene>
    <name evidence="7" type="ORF">FF38_00567</name>
</gene>
<dbReference type="PANTHER" id="PTHR11461">
    <property type="entry name" value="SERINE PROTEASE INHIBITOR, SERPIN"/>
    <property type="match status" value="1"/>
</dbReference>
<dbReference type="Proteomes" id="UP000037069">
    <property type="component" value="Unassembled WGS sequence"/>
</dbReference>
<dbReference type="AlphaFoldDB" id="A0A0L0CFN5"/>
<evidence type="ECO:0000256" key="1">
    <source>
        <dbReference type="ARBA" id="ARBA00022690"/>
    </source>
</evidence>
<dbReference type="InterPro" id="IPR042185">
    <property type="entry name" value="Serpin_sf_2"/>
</dbReference>
<evidence type="ECO:0000313" key="8">
    <source>
        <dbReference type="Proteomes" id="UP000037069"/>
    </source>
</evidence>
<feature type="chain" id="PRO_5005536243" description="Serpin domain-containing protein" evidence="5">
    <location>
        <begin position="19"/>
        <end position="658"/>
    </location>
</feature>
<dbReference type="GO" id="GO:0004867">
    <property type="term" value="F:serine-type endopeptidase inhibitor activity"/>
    <property type="evidence" value="ECO:0007669"/>
    <property type="project" value="UniProtKB-KW"/>
</dbReference>
<feature type="compositionally biased region" description="Basic and acidic residues" evidence="4">
    <location>
        <begin position="306"/>
        <end position="316"/>
    </location>
</feature>
<name>A0A0L0CFN5_LUCCU</name>
<evidence type="ECO:0000259" key="6">
    <source>
        <dbReference type="SMART" id="SM00093"/>
    </source>
</evidence>
<evidence type="ECO:0000313" key="7">
    <source>
        <dbReference type="EMBL" id="KNC31055.1"/>
    </source>
</evidence>
<accession>A0A0L0CFN5</accession>
<dbReference type="SUPFAM" id="SSF56574">
    <property type="entry name" value="Serpins"/>
    <property type="match status" value="1"/>
</dbReference>
<sequence length="658" mass="74819">MKFLQASLVLFGLSFITALPTKTDEETSYASKASQIIATNLLKSYNDIDGNQVHSPLGVTTMLAILAEATQGDTYDEFYKVLGYPKERTSLRNSFKTILSKYQTKILGAEPSFQTWLYIYRNFTARDEFKQLVRDNYYVDVKDISRDEFDAFEPDGFIDLDGTTSNSKDVIGFETLKRLKIDDDDDDDTHGLGFTTVGSYTDNYGEEFIEKETSKFDRFVDDKQYVEKPQIIEEIKKEQQQQQQPEEAQTENDLKATTTAQINNEEEETKQPALELNEKLENLDEKPVADASSITSNDDNNVGVLDSKDQTKREDDLNLEENETVQENEKVLKTYKEDEETDAEATGKLLIPIQEVLESNEPEKVTLPLQKLETVLDEASKGSPAEIMMALETHAFGGRSLFRRDDITSALSANSITGRDIGSKTKMLLFNGLYFRGNWATEFKEEREVDEFFFMTSEDAMKTPMMHARGKFYVADMDNLNAKIVCLPYENQKYSLMIVLPNDLEGLHSVISKLEPSDLKMAKHQMKEQELHIVLPKFQIEETSRSESMLKSLGLTKLFSRNDADLSLHSEDRDLHVDEIVQFVNVRIDEGGSSNIALSASNTQARDNESLEKIEINHPFAYFVMDCEKDFVLVSGKVHAPEVQDELPLSIEVEFEKA</sequence>
<dbReference type="Gene3D" id="2.30.39.10">
    <property type="entry name" value="Alpha-1-antitrypsin, domain 1"/>
    <property type="match status" value="1"/>
</dbReference>
<feature type="signal peptide" evidence="5">
    <location>
        <begin position="1"/>
        <end position="18"/>
    </location>
</feature>
<evidence type="ECO:0000256" key="2">
    <source>
        <dbReference type="ARBA" id="ARBA00022900"/>
    </source>
</evidence>
<dbReference type="InterPro" id="IPR000215">
    <property type="entry name" value="Serpin_fam"/>
</dbReference>
<dbReference type="OrthoDB" id="10063692at2759"/>
<evidence type="ECO:0000256" key="4">
    <source>
        <dbReference type="SAM" id="MobiDB-lite"/>
    </source>
</evidence>
<protein>
    <recommendedName>
        <fullName evidence="6">Serpin domain-containing protein</fullName>
    </recommendedName>
</protein>
<comment type="caution">
    <text evidence="7">The sequence shown here is derived from an EMBL/GenBank/DDBJ whole genome shotgun (WGS) entry which is preliminary data.</text>
</comment>
<dbReference type="InterPro" id="IPR036186">
    <property type="entry name" value="Serpin_sf"/>
</dbReference>
<dbReference type="InterPro" id="IPR023796">
    <property type="entry name" value="Serpin_dom"/>
</dbReference>
<dbReference type="GO" id="GO:0005615">
    <property type="term" value="C:extracellular space"/>
    <property type="evidence" value="ECO:0007669"/>
    <property type="project" value="InterPro"/>
</dbReference>
<keyword evidence="1" id="KW-0646">Protease inhibitor</keyword>
<proteinExistence type="inferred from homology"/>
<feature type="domain" description="Serpin" evidence="6">
    <location>
        <begin position="39"/>
        <end position="641"/>
    </location>
</feature>
<dbReference type="SMART" id="SM00093">
    <property type="entry name" value="SERPIN"/>
    <property type="match status" value="1"/>
</dbReference>
<keyword evidence="2" id="KW-0722">Serine protease inhibitor</keyword>
<keyword evidence="5" id="KW-0732">Signal</keyword>
<keyword evidence="8" id="KW-1185">Reference proteome</keyword>
<organism evidence="7 8">
    <name type="scientific">Lucilia cuprina</name>
    <name type="common">Green bottle fly</name>
    <name type="synonym">Australian sheep blowfly</name>
    <dbReference type="NCBI Taxonomy" id="7375"/>
    <lineage>
        <taxon>Eukaryota</taxon>
        <taxon>Metazoa</taxon>
        <taxon>Ecdysozoa</taxon>
        <taxon>Arthropoda</taxon>
        <taxon>Hexapoda</taxon>
        <taxon>Insecta</taxon>
        <taxon>Pterygota</taxon>
        <taxon>Neoptera</taxon>
        <taxon>Endopterygota</taxon>
        <taxon>Diptera</taxon>
        <taxon>Brachycera</taxon>
        <taxon>Muscomorpha</taxon>
        <taxon>Oestroidea</taxon>
        <taxon>Calliphoridae</taxon>
        <taxon>Luciliinae</taxon>
        <taxon>Lucilia</taxon>
    </lineage>
</organism>
<dbReference type="STRING" id="7375.A0A0L0CFN5"/>
<comment type="similarity">
    <text evidence="3">Belongs to the serpin family.</text>
</comment>
<dbReference type="Pfam" id="PF00079">
    <property type="entry name" value="Serpin"/>
    <property type="match status" value="2"/>
</dbReference>
<dbReference type="Gene3D" id="3.30.497.10">
    <property type="entry name" value="Antithrombin, subunit I, domain 2"/>
    <property type="match status" value="2"/>
</dbReference>
<feature type="region of interest" description="Disordered" evidence="4">
    <location>
        <begin position="285"/>
        <end position="325"/>
    </location>
</feature>
<dbReference type="PANTHER" id="PTHR11461:SF292">
    <property type="entry name" value="SERPIN 100A"/>
    <property type="match status" value="1"/>
</dbReference>
<dbReference type="EMBL" id="JRES01000454">
    <property type="protein sequence ID" value="KNC31055.1"/>
    <property type="molecule type" value="Genomic_DNA"/>
</dbReference>
<evidence type="ECO:0000256" key="5">
    <source>
        <dbReference type="SAM" id="SignalP"/>
    </source>
</evidence>
<dbReference type="OMA" id="EFFFMTN"/>